<reference evidence="1" key="1">
    <citation type="submission" date="2016-02" db="EMBL/GenBank/DDBJ databases">
        <title>WGS assembly of Manihot esculenta.</title>
        <authorList>
            <person name="Bredeson J.V."/>
            <person name="Prochnik S.E."/>
            <person name="Lyons J.B."/>
            <person name="Schmutz J."/>
            <person name="Grimwood J."/>
            <person name="Vrebalov J."/>
            <person name="Bart R.S."/>
            <person name="Amuge T."/>
            <person name="Ferguson M.E."/>
            <person name="Green R."/>
            <person name="Putnam N."/>
            <person name="Stites J."/>
            <person name="Rounsley S."/>
            <person name="Rokhsar D.S."/>
        </authorList>
    </citation>
    <scope>NUCLEOTIDE SEQUENCE [LARGE SCALE GENOMIC DNA]</scope>
    <source>
        <tissue evidence="1">Leaf</tissue>
    </source>
</reference>
<protein>
    <submittedName>
        <fullName evidence="1">Uncharacterized protein</fullName>
    </submittedName>
</protein>
<organism evidence="1">
    <name type="scientific">Manihot esculenta</name>
    <name type="common">Cassava</name>
    <name type="synonym">Jatropha manihot</name>
    <dbReference type="NCBI Taxonomy" id="3983"/>
    <lineage>
        <taxon>Eukaryota</taxon>
        <taxon>Viridiplantae</taxon>
        <taxon>Streptophyta</taxon>
        <taxon>Embryophyta</taxon>
        <taxon>Tracheophyta</taxon>
        <taxon>Spermatophyta</taxon>
        <taxon>Magnoliopsida</taxon>
        <taxon>eudicotyledons</taxon>
        <taxon>Gunneridae</taxon>
        <taxon>Pentapetalae</taxon>
        <taxon>rosids</taxon>
        <taxon>fabids</taxon>
        <taxon>Malpighiales</taxon>
        <taxon>Euphorbiaceae</taxon>
        <taxon>Crotonoideae</taxon>
        <taxon>Manihoteae</taxon>
        <taxon>Manihot</taxon>
    </lineage>
</organism>
<accession>A0A2C9UQH3</accession>
<gene>
    <name evidence="1" type="ORF">MANES_13G063100</name>
</gene>
<dbReference type="AlphaFoldDB" id="A0A2C9UQH3"/>
<evidence type="ECO:0000313" key="1">
    <source>
        <dbReference type="EMBL" id="OAY33017.1"/>
    </source>
</evidence>
<name>A0A2C9UQH3_MANES</name>
<sequence length="54" mass="6459">MGFQLMLLSVVKRDNKEVFSLYRPMIVYRWRIKYQNVKNEGNATVSAEFGVRFK</sequence>
<dbReference type="EMBL" id="CM004399">
    <property type="protein sequence ID" value="OAY33017.1"/>
    <property type="molecule type" value="Genomic_DNA"/>
</dbReference>
<proteinExistence type="predicted"/>